<sequence>MDDLSTANTAVSGASQALTHLASLAAINWSVSPNGFSTVCPHLASCFSLEDISGAEVEIRTVDYIFPMNQSMPNPKPKTWIVNILTRHPQAEDCYKVTAVLFTCAGSPEESRIVFEGHGYFHTSEISLTLLGFCNLVKDTGIGIFAGATEGRASFANHWGRKIHKSPPPESELSAPGLRLCPVSWTFLLSRELARALELALSRENVPIIFDWGERGRPPWIT</sequence>
<reference evidence="1" key="1">
    <citation type="submission" date="2021-03" db="EMBL/GenBank/DDBJ databases">
        <authorList>
            <person name="Tagirdzhanova G."/>
        </authorList>
    </citation>
    <scope>NUCLEOTIDE SEQUENCE</scope>
</reference>
<gene>
    <name evidence="1" type="ORF">GOMPHAMPRED_006042</name>
</gene>
<keyword evidence="2" id="KW-1185">Reference proteome</keyword>
<accession>A0A8H3ELC5</accession>
<dbReference type="AlphaFoldDB" id="A0A8H3ELC5"/>
<name>A0A8H3ELC5_9LECA</name>
<comment type="caution">
    <text evidence="1">The sequence shown here is derived from an EMBL/GenBank/DDBJ whole genome shotgun (WGS) entry which is preliminary data.</text>
</comment>
<dbReference type="EMBL" id="CAJPDQ010000004">
    <property type="protein sequence ID" value="CAF9907992.1"/>
    <property type="molecule type" value="Genomic_DNA"/>
</dbReference>
<evidence type="ECO:0000313" key="2">
    <source>
        <dbReference type="Proteomes" id="UP000664169"/>
    </source>
</evidence>
<dbReference type="Proteomes" id="UP000664169">
    <property type="component" value="Unassembled WGS sequence"/>
</dbReference>
<protein>
    <submittedName>
        <fullName evidence="1">Uncharacterized protein</fullName>
    </submittedName>
</protein>
<organism evidence="1 2">
    <name type="scientific">Gomphillus americanus</name>
    <dbReference type="NCBI Taxonomy" id="1940652"/>
    <lineage>
        <taxon>Eukaryota</taxon>
        <taxon>Fungi</taxon>
        <taxon>Dikarya</taxon>
        <taxon>Ascomycota</taxon>
        <taxon>Pezizomycotina</taxon>
        <taxon>Lecanoromycetes</taxon>
        <taxon>OSLEUM clade</taxon>
        <taxon>Ostropomycetidae</taxon>
        <taxon>Ostropales</taxon>
        <taxon>Graphidaceae</taxon>
        <taxon>Gomphilloideae</taxon>
        <taxon>Gomphillus</taxon>
    </lineage>
</organism>
<evidence type="ECO:0000313" key="1">
    <source>
        <dbReference type="EMBL" id="CAF9907992.1"/>
    </source>
</evidence>
<proteinExistence type="predicted"/>